<organism evidence="2 3">
    <name type="scientific">Austropuccinia psidii MF-1</name>
    <dbReference type="NCBI Taxonomy" id="1389203"/>
    <lineage>
        <taxon>Eukaryota</taxon>
        <taxon>Fungi</taxon>
        <taxon>Dikarya</taxon>
        <taxon>Basidiomycota</taxon>
        <taxon>Pucciniomycotina</taxon>
        <taxon>Pucciniomycetes</taxon>
        <taxon>Pucciniales</taxon>
        <taxon>Sphaerophragmiaceae</taxon>
        <taxon>Austropuccinia</taxon>
    </lineage>
</organism>
<feature type="compositionally biased region" description="Polar residues" evidence="1">
    <location>
        <begin position="62"/>
        <end position="82"/>
    </location>
</feature>
<protein>
    <submittedName>
        <fullName evidence="2">Uncharacterized protein</fullName>
    </submittedName>
</protein>
<feature type="region of interest" description="Disordered" evidence="1">
    <location>
        <begin position="51"/>
        <end position="82"/>
    </location>
</feature>
<sequence length="91" mass="10251">MLQQISGQESPFSTIPGSFQEKKRIKGQKQDFFQPNAERVRTNDPEAVQLGERSTQEPEIAVNTSRIGSPNHRNTNPTQNEHSVVLHLIVT</sequence>
<accession>A0A9Q3BPI4</accession>
<proteinExistence type="predicted"/>
<dbReference type="Proteomes" id="UP000765509">
    <property type="component" value="Unassembled WGS sequence"/>
</dbReference>
<keyword evidence="3" id="KW-1185">Reference proteome</keyword>
<reference evidence="2" key="1">
    <citation type="submission" date="2021-03" db="EMBL/GenBank/DDBJ databases">
        <title>Draft genome sequence of rust myrtle Austropuccinia psidii MF-1, a brazilian biotype.</title>
        <authorList>
            <person name="Quecine M.C."/>
            <person name="Pachon D.M.R."/>
            <person name="Bonatelli M.L."/>
            <person name="Correr F.H."/>
            <person name="Franceschini L.M."/>
            <person name="Leite T.F."/>
            <person name="Margarido G.R.A."/>
            <person name="Almeida C.A."/>
            <person name="Ferrarezi J.A."/>
            <person name="Labate C.A."/>
        </authorList>
    </citation>
    <scope>NUCLEOTIDE SEQUENCE</scope>
    <source>
        <strain evidence="2">MF-1</strain>
    </source>
</reference>
<dbReference type="EMBL" id="AVOT02002018">
    <property type="protein sequence ID" value="MBW0468918.1"/>
    <property type="molecule type" value="Genomic_DNA"/>
</dbReference>
<comment type="caution">
    <text evidence="2">The sequence shown here is derived from an EMBL/GenBank/DDBJ whole genome shotgun (WGS) entry which is preliminary data.</text>
</comment>
<name>A0A9Q3BPI4_9BASI</name>
<evidence type="ECO:0000256" key="1">
    <source>
        <dbReference type="SAM" id="MobiDB-lite"/>
    </source>
</evidence>
<evidence type="ECO:0000313" key="2">
    <source>
        <dbReference type="EMBL" id="MBW0468918.1"/>
    </source>
</evidence>
<gene>
    <name evidence="2" type="ORF">O181_008633</name>
</gene>
<dbReference type="OrthoDB" id="2157866at2759"/>
<evidence type="ECO:0000313" key="3">
    <source>
        <dbReference type="Proteomes" id="UP000765509"/>
    </source>
</evidence>
<dbReference type="AlphaFoldDB" id="A0A9Q3BPI4"/>